<dbReference type="PROSITE" id="PS50943">
    <property type="entry name" value="HTH_CROC1"/>
    <property type="match status" value="1"/>
</dbReference>
<evidence type="ECO:0000259" key="4">
    <source>
        <dbReference type="PROSITE" id="PS50932"/>
    </source>
</evidence>
<evidence type="ECO:0000256" key="3">
    <source>
        <dbReference type="ARBA" id="ARBA00023163"/>
    </source>
</evidence>
<dbReference type="SMART" id="SM00354">
    <property type="entry name" value="HTH_LACI"/>
    <property type="match status" value="1"/>
</dbReference>
<dbReference type="SUPFAM" id="SSF53822">
    <property type="entry name" value="Periplasmic binding protein-like I"/>
    <property type="match status" value="1"/>
</dbReference>
<dbReference type="InterPro" id="IPR028082">
    <property type="entry name" value="Peripla_BP_I"/>
</dbReference>
<dbReference type="OrthoDB" id="9788209at2"/>
<dbReference type="Proteomes" id="UP000316213">
    <property type="component" value="Unassembled WGS sequence"/>
</dbReference>
<evidence type="ECO:0000313" key="7">
    <source>
        <dbReference type="Proteomes" id="UP000316213"/>
    </source>
</evidence>
<sequence>MTTLQEIADLAGVSVETVSRVLRGKYRQKGVRGIQRVAQVERIANELGYRPNSAARSMKNKSSMMVGVVLPVDANSRLAHAVSMEIVFGLNSVLTDSRYVMSLLPVSNDEIKTGQPLSRGLREQMVDGFIVIDDIGEQLESHIRANDKPIVWANVDRRDSNACVHRDERRAGEMALQALADAGHRRVLSIERVAGQGMHYSFAMRRDGIQDAAKRNQIDLRTTFVSLRRDAPRPNDLPEAVRSAGAVVFSDVYLSIRVIGELSLAGLGVCDYSAVSCDDADELKETLPWLTRSSFNRFEMGVHAARLLLRLIAGESVEPIVLQPSLIPGGSIALPEQ</sequence>
<feature type="domain" description="HTH cro/C1-type" evidence="5">
    <location>
        <begin position="3"/>
        <end position="54"/>
    </location>
</feature>
<evidence type="ECO:0000313" key="6">
    <source>
        <dbReference type="EMBL" id="TWT86387.1"/>
    </source>
</evidence>
<dbReference type="AlphaFoldDB" id="A0A5C5ZH52"/>
<name>A0A5C5ZH52_9BACT</name>
<proteinExistence type="predicted"/>
<dbReference type="SUPFAM" id="SSF47413">
    <property type="entry name" value="lambda repressor-like DNA-binding domains"/>
    <property type="match status" value="1"/>
</dbReference>
<dbReference type="Gene3D" id="3.40.50.2300">
    <property type="match status" value="2"/>
</dbReference>
<evidence type="ECO:0000256" key="2">
    <source>
        <dbReference type="ARBA" id="ARBA00023125"/>
    </source>
</evidence>
<dbReference type="Gene3D" id="1.10.260.40">
    <property type="entry name" value="lambda repressor-like DNA-binding domains"/>
    <property type="match status" value="1"/>
</dbReference>
<protein>
    <submittedName>
        <fullName evidence="6">Catabolite control protein A</fullName>
    </submittedName>
</protein>
<dbReference type="CDD" id="cd01392">
    <property type="entry name" value="HTH_LacI"/>
    <property type="match status" value="1"/>
</dbReference>
<comment type="caution">
    <text evidence="6">The sequence shown here is derived from an EMBL/GenBank/DDBJ whole genome shotgun (WGS) entry which is preliminary data.</text>
</comment>
<dbReference type="PANTHER" id="PTHR30146">
    <property type="entry name" value="LACI-RELATED TRANSCRIPTIONAL REPRESSOR"/>
    <property type="match status" value="1"/>
</dbReference>
<dbReference type="CDD" id="cd06267">
    <property type="entry name" value="PBP1_LacI_sugar_binding-like"/>
    <property type="match status" value="1"/>
</dbReference>
<dbReference type="GO" id="GO:0003700">
    <property type="term" value="F:DNA-binding transcription factor activity"/>
    <property type="evidence" value="ECO:0007669"/>
    <property type="project" value="TreeGrafter"/>
</dbReference>
<keyword evidence="2" id="KW-0238">DNA-binding</keyword>
<dbReference type="InterPro" id="IPR001387">
    <property type="entry name" value="Cro/C1-type_HTH"/>
</dbReference>
<feature type="domain" description="HTH lacI-type" evidence="4">
    <location>
        <begin position="2"/>
        <end position="60"/>
    </location>
</feature>
<dbReference type="EMBL" id="SJPM01000035">
    <property type="protein sequence ID" value="TWT86387.1"/>
    <property type="molecule type" value="Genomic_DNA"/>
</dbReference>
<dbReference type="PANTHER" id="PTHR30146:SF154">
    <property type="entry name" value="TRANSCRIPTION REGULATOR, MEMBER OF GALR FAMILY"/>
    <property type="match status" value="1"/>
</dbReference>
<organism evidence="6 7">
    <name type="scientific">Neorhodopirellula pilleata</name>
    <dbReference type="NCBI Taxonomy" id="2714738"/>
    <lineage>
        <taxon>Bacteria</taxon>
        <taxon>Pseudomonadati</taxon>
        <taxon>Planctomycetota</taxon>
        <taxon>Planctomycetia</taxon>
        <taxon>Pirellulales</taxon>
        <taxon>Pirellulaceae</taxon>
        <taxon>Neorhodopirellula</taxon>
    </lineage>
</organism>
<gene>
    <name evidence="6" type="primary">ccpA_2</name>
    <name evidence="6" type="ORF">Pla100_60940</name>
</gene>
<dbReference type="PROSITE" id="PS00356">
    <property type="entry name" value="HTH_LACI_1"/>
    <property type="match status" value="1"/>
</dbReference>
<dbReference type="InterPro" id="IPR000843">
    <property type="entry name" value="HTH_LacI"/>
</dbReference>
<reference evidence="6 7" key="1">
    <citation type="submission" date="2019-02" db="EMBL/GenBank/DDBJ databases">
        <title>Deep-cultivation of Planctomycetes and their phenomic and genomic characterization uncovers novel biology.</title>
        <authorList>
            <person name="Wiegand S."/>
            <person name="Jogler M."/>
            <person name="Boedeker C."/>
            <person name="Pinto D."/>
            <person name="Vollmers J."/>
            <person name="Rivas-Marin E."/>
            <person name="Kohn T."/>
            <person name="Peeters S.H."/>
            <person name="Heuer A."/>
            <person name="Rast P."/>
            <person name="Oberbeckmann S."/>
            <person name="Bunk B."/>
            <person name="Jeske O."/>
            <person name="Meyerdierks A."/>
            <person name="Storesund J.E."/>
            <person name="Kallscheuer N."/>
            <person name="Luecker S."/>
            <person name="Lage O.M."/>
            <person name="Pohl T."/>
            <person name="Merkel B.J."/>
            <person name="Hornburger P."/>
            <person name="Mueller R.-W."/>
            <person name="Bruemmer F."/>
            <person name="Labrenz M."/>
            <person name="Spormann A.M."/>
            <person name="Op Den Camp H."/>
            <person name="Overmann J."/>
            <person name="Amann R."/>
            <person name="Jetten M.S.M."/>
            <person name="Mascher T."/>
            <person name="Medema M.H."/>
            <person name="Devos D.P."/>
            <person name="Kaster A.-K."/>
            <person name="Ovreas L."/>
            <person name="Rohde M."/>
            <person name="Galperin M.Y."/>
            <person name="Jogler C."/>
        </authorList>
    </citation>
    <scope>NUCLEOTIDE SEQUENCE [LARGE SCALE GENOMIC DNA]</scope>
    <source>
        <strain evidence="6 7">Pla100</strain>
    </source>
</reference>
<dbReference type="GO" id="GO:0000976">
    <property type="term" value="F:transcription cis-regulatory region binding"/>
    <property type="evidence" value="ECO:0007669"/>
    <property type="project" value="TreeGrafter"/>
</dbReference>
<keyword evidence="3" id="KW-0804">Transcription</keyword>
<dbReference type="Pfam" id="PF00356">
    <property type="entry name" value="LacI"/>
    <property type="match status" value="1"/>
</dbReference>
<dbReference type="InterPro" id="IPR046335">
    <property type="entry name" value="LacI/GalR-like_sensor"/>
</dbReference>
<keyword evidence="7" id="KW-1185">Reference proteome</keyword>
<dbReference type="InterPro" id="IPR010982">
    <property type="entry name" value="Lambda_DNA-bd_dom_sf"/>
</dbReference>
<keyword evidence="1" id="KW-0805">Transcription regulation</keyword>
<dbReference type="PROSITE" id="PS50932">
    <property type="entry name" value="HTH_LACI_2"/>
    <property type="match status" value="1"/>
</dbReference>
<dbReference type="RefSeq" id="WP_146582694.1">
    <property type="nucleotide sequence ID" value="NZ_SJPM01000035.1"/>
</dbReference>
<dbReference type="Pfam" id="PF13377">
    <property type="entry name" value="Peripla_BP_3"/>
    <property type="match status" value="1"/>
</dbReference>
<accession>A0A5C5ZH52</accession>
<evidence type="ECO:0000259" key="5">
    <source>
        <dbReference type="PROSITE" id="PS50943"/>
    </source>
</evidence>
<evidence type="ECO:0000256" key="1">
    <source>
        <dbReference type="ARBA" id="ARBA00023015"/>
    </source>
</evidence>